<dbReference type="Proteomes" id="UP000094112">
    <property type="component" value="Unassembled WGS sequence"/>
</dbReference>
<accession>A0A1E3NYU5</accession>
<feature type="transmembrane region" description="Helical" evidence="1">
    <location>
        <begin position="51"/>
        <end position="72"/>
    </location>
</feature>
<gene>
    <name evidence="2" type="ORF">WICANDRAFT_64036</name>
</gene>
<sequence length="102" mass="12237">MAGTFVYEPTNEERDKDSFFIVAKIRNLFEQLYWAYYIHLPYYLMKNEEAFLLHLFFLVVLTLSIYAVFAILPYKLFEGCDRLCYYLTGQDFKQQLTRLSSS</sequence>
<dbReference type="GeneID" id="30200903"/>
<reference evidence="2 3" key="1">
    <citation type="journal article" date="2016" name="Proc. Natl. Acad. Sci. U.S.A.">
        <title>Comparative genomics of biotechnologically important yeasts.</title>
        <authorList>
            <person name="Riley R."/>
            <person name="Haridas S."/>
            <person name="Wolfe K.H."/>
            <person name="Lopes M.R."/>
            <person name="Hittinger C.T."/>
            <person name="Goeker M."/>
            <person name="Salamov A.A."/>
            <person name="Wisecaver J.H."/>
            <person name="Long T.M."/>
            <person name="Calvey C.H."/>
            <person name="Aerts A.L."/>
            <person name="Barry K.W."/>
            <person name="Choi C."/>
            <person name="Clum A."/>
            <person name="Coughlan A.Y."/>
            <person name="Deshpande S."/>
            <person name="Douglass A.P."/>
            <person name="Hanson S.J."/>
            <person name="Klenk H.-P."/>
            <person name="LaButti K.M."/>
            <person name="Lapidus A."/>
            <person name="Lindquist E.A."/>
            <person name="Lipzen A.M."/>
            <person name="Meier-Kolthoff J.P."/>
            <person name="Ohm R.A."/>
            <person name="Otillar R.P."/>
            <person name="Pangilinan J.L."/>
            <person name="Peng Y."/>
            <person name="Rokas A."/>
            <person name="Rosa C.A."/>
            <person name="Scheuner C."/>
            <person name="Sibirny A.A."/>
            <person name="Slot J.C."/>
            <person name="Stielow J.B."/>
            <person name="Sun H."/>
            <person name="Kurtzman C.P."/>
            <person name="Blackwell M."/>
            <person name="Grigoriev I.V."/>
            <person name="Jeffries T.W."/>
        </authorList>
    </citation>
    <scope>NUCLEOTIDE SEQUENCE [LARGE SCALE GENOMIC DNA]</scope>
    <source>
        <strain evidence="3">ATCC 58044 / CBS 1984 / NCYC 433 / NRRL Y-366-8</strain>
    </source>
</reference>
<dbReference type="EMBL" id="KV454212">
    <property type="protein sequence ID" value="ODQ57882.1"/>
    <property type="molecule type" value="Genomic_DNA"/>
</dbReference>
<dbReference type="OrthoDB" id="4065448at2759"/>
<keyword evidence="1" id="KW-0472">Membrane</keyword>
<protein>
    <submittedName>
        <fullName evidence="2">Uncharacterized protein</fullName>
    </submittedName>
</protein>
<organism evidence="2 3">
    <name type="scientific">Wickerhamomyces anomalus (strain ATCC 58044 / CBS 1984 / NCYC 433 / NRRL Y-366-8)</name>
    <name type="common">Yeast</name>
    <name type="synonym">Hansenula anomala</name>
    <dbReference type="NCBI Taxonomy" id="683960"/>
    <lineage>
        <taxon>Eukaryota</taxon>
        <taxon>Fungi</taxon>
        <taxon>Dikarya</taxon>
        <taxon>Ascomycota</taxon>
        <taxon>Saccharomycotina</taxon>
        <taxon>Saccharomycetes</taxon>
        <taxon>Phaffomycetales</taxon>
        <taxon>Wickerhamomycetaceae</taxon>
        <taxon>Wickerhamomyces</taxon>
    </lineage>
</organism>
<keyword evidence="3" id="KW-1185">Reference proteome</keyword>
<evidence type="ECO:0000256" key="1">
    <source>
        <dbReference type="SAM" id="Phobius"/>
    </source>
</evidence>
<dbReference type="STRING" id="683960.A0A1E3NYU5"/>
<dbReference type="RefSeq" id="XP_019037089.1">
    <property type="nucleotide sequence ID" value="XM_019183657.1"/>
</dbReference>
<evidence type="ECO:0000313" key="3">
    <source>
        <dbReference type="Proteomes" id="UP000094112"/>
    </source>
</evidence>
<evidence type="ECO:0000313" key="2">
    <source>
        <dbReference type="EMBL" id="ODQ57882.1"/>
    </source>
</evidence>
<keyword evidence="1" id="KW-0812">Transmembrane</keyword>
<proteinExistence type="predicted"/>
<name>A0A1E3NYU5_WICAA</name>
<keyword evidence="1" id="KW-1133">Transmembrane helix</keyword>
<dbReference type="AlphaFoldDB" id="A0A1E3NYU5"/>